<dbReference type="InterPro" id="IPR011042">
    <property type="entry name" value="6-blade_b-propeller_TolB-like"/>
</dbReference>
<evidence type="ECO:0000256" key="4">
    <source>
        <dbReference type="ARBA" id="ARBA00022777"/>
    </source>
</evidence>
<keyword evidence="5 7" id="KW-0067">ATP-binding</keyword>
<dbReference type="Gene3D" id="2.120.10.30">
    <property type="entry name" value="TolB, C-terminal domain"/>
    <property type="match status" value="1"/>
</dbReference>
<evidence type="ECO:0000313" key="10">
    <source>
        <dbReference type="Proteomes" id="UP000000379"/>
    </source>
</evidence>
<evidence type="ECO:0000259" key="8">
    <source>
        <dbReference type="PROSITE" id="PS50011"/>
    </source>
</evidence>
<keyword evidence="1" id="KW-0808">Transferase</keyword>
<dbReference type="PANTHER" id="PTHR43289:SF6">
    <property type="entry name" value="SERINE_THREONINE-PROTEIN KINASE NEKL-3"/>
    <property type="match status" value="1"/>
</dbReference>
<evidence type="ECO:0000256" key="1">
    <source>
        <dbReference type="ARBA" id="ARBA00022679"/>
    </source>
</evidence>
<dbReference type="GO" id="GO:0005524">
    <property type="term" value="F:ATP binding"/>
    <property type="evidence" value="ECO:0007669"/>
    <property type="project" value="UniProtKB-UniRule"/>
</dbReference>
<feature type="repeat" description="NHL" evidence="6">
    <location>
        <begin position="429"/>
        <end position="469"/>
    </location>
</feature>
<dbReference type="GO" id="GO:0004674">
    <property type="term" value="F:protein serine/threonine kinase activity"/>
    <property type="evidence" value="ECO:0007669"/>
    <property type="project" value="UniProtKB-KW"/>
</dbReference>
<reference evidence="10" key="1">
    <citation type="submission" date="2010-05" db="EMBL/GenBank/DDBJ databases">
        <title>The complete genome of Truepera radiovictris DSM 17093.</title>
        <authorList>
            <consortium name="US DOE Joint Genome Institute (JGI-PGF)"/>
            <person name="Lucas S."/>
            <person name="Copeland A."/>
            <person name="Lapidus A."/>
            <person name="Glavina del Rio T."/>
            <person name="Dalin E."/>
            <person name="Tice H."/>
            <person name="Bruce D."/>
            <person name="Goodwin L."/>
            <person name="Pitluck S."/>
            <person name="Kyrpides N."/>
            <person name="Mavromatis K."/>
            <person name="Ovchinnikova G."/>
            <person name="Munk A.C."/>
            <person name="Detter J.C."/>
            <person name="Han C."/>
            <person name="Tapia R."/>
            <person name="Land M."/>
            <person name="Hauser L."/>
            <person name="Markowitz V."/>
            <person name="Cheng J.-F."/>
            <person name="Hugenholtz P."/>
            <person name="Woyke T."/>
            <person name="Wu D."/>
            <person name="Tindall B."/>
            <person name="Pomrenke H.G."/>
            <person name="Brambilla E."/>
            <person name="Klenk H.-P."/>
            <person name="Eisen J.A."/>
        </authorList>
    </citation>
    <scope>NUCLEOTIDE SEQUENCE [LARGE SCALE GENOMIC DNA]</scope>
    <source>
        <strain evidence="10">DSM 17093 / CIP 108686 / LMG 22925 / RQ-24</strain>
    </source>
</reference>
<dbReference type="SUPFAM" id="SSF101898">
    <property type="entry name" value="NHL repeat"/>
    <property type="match status" value="1"/>
</dbReference>
<keyword evidence="2" id="KW-0677">Repeat</keyword>
<dbReference type="Pfam" id="PF01436">
    <property type="entry name" value="NHL"/>
    <property type="match status" value="1"/>
</dbReference>
<dbReference type="KEGG" id="tra:Trad_2025"/>
<evidence type="ECO:0000256" key="3">
    <source>
        <dbReference type="ARBA" id="ARBA00022741"/>
    </source>
</evidence>
<accession>D7CR51</accession>
<dbReference type="PROSITE" id="PS00107">
    <property type="entry name" value="PROTEIN_KINASE_ATP"/>
    <property type="match status" value="1"/>
</dbReference>
<dbReference type="CDD" id="cd14014">
    <property type="entry name" value="STKc_PknB_like"/>
    <property type="match status" value="1"/>
</dbReference>
<dbReference type="PANTHER" id="PTHR43289">
    <property type="entry name" value="MITOGEN-ACTIVATED PROTEIN KINASE KINASE KINASE 20-RELATED"/>
    <property type="match status" value="1"/>
</dbReference>
<dbReference type="PROSITE" id="PS50011">
    <property type="entry name" value="PROTEIN_KINASE_DOM"/>
    <property type="match status" value="1"/>
</dbReference>
<feature type="repeat" description="NHL" evidence="6">
    <location>
        <begin position="473"/>
        <end position="516"/>
    </location>
</feature>
<evidence type="ECO:0000313" key="9">
    <source>
        <dbReference type="EMBL" id="ADI15139.1"/>
    </source>
</evidence>
<dbReference type="Proteomes" id="UP000000379">
    <property type="component" value="Chromosome"/>
</dbReference>
<reference evidence="9 10" key="2">
    <citation type="journal article" date="2011" name="Stand. Genomic Sci.">
        <title>Complete genome sequence of Truepera radiovictrix type strain (RQ-24).</title>
        <authorList>
            <person name="Ivanova N."/>
            <person name="Rohde C."/>
            <person name="Munk C."/>
            <person name="Nolan M."/>
            <person name="Lucas S."/>
            <person name="Del Rio T.G."/>
            <person name="Tice H."/>
            <person name="Deshpande S."/>
            <person name="Cheng J.F."/>
            <person name="Tapia R."/>
            <person name="Han C."/>
            <person name="Goodwin L."/>
            <person name="Pitluck S."/>
            <person name="Liolios K."/>
            <person name="Mavromatis K."/>
            <person name="Mikhailova N."/>
            <person name="Pati A."/>
            <person name="Chen A."/>
            <person name="Palaniappan K."/>
            <person name="Land M."/>
            <person name="Hauser L."/>
            <person name="Chang Y.J."/>
            <person name="Jeffries C.D."/>
            <person name="Brambilla E."/>
            <person name="Rohde M."/>
            <person name="Goker M."/>
            <person name="Tindall B.J."/>
            <person name="Woyke T."/>
            <person name="Bristow J."/>
            <person name="Eisen J.A."/>
            <person name="Markowitz V."/>
            <person name="Hugenholtz P."/>
            <person name="Kyrpides N.C."/>
            <person name="Klenk H.P."/>
            <person name="Lapidus A."/>
        </authorList>
    </citation>
    <scope>NUCLEOTIDE SEQUENCE [LARGE SCALE GENOMIC DNA]</scope>
    <source>
        <strain evidence="10">DSM 17093 / CIP 108686 / LMG 22925 / RQ-24</strain>
    </source>
</reference>
<proteinExistence type="predicted"/>
<evidence type="ECO:0000256" key="5">
    <source>
        <dbReference type="ARBA" id="ARBA00022840"/>
    </source>
</evidence>
<dbReference type="InterPro" id="IPR001258">
    <property type="entry name" value="NHL_repeat"/>
</dbReference>
<dbReference type="PROSITE" id="PS51125">
    <property type="entry name" value="NHL"/>
    <property type="match status" value="2"/>
</dbReference>
<dbReference type="Gene3D" id="3.30.200.20">
    <property type="entry name" value="Phosphorylase Kinase, domain 1"/>
    <property type="match status" value="1"/>
</dbReference>
<dbReference type="eggNOG" id="COG3391">
    <property type="taxonomic scope" value="Bacteria"/>
</dbReference>
<feature type="binding site" evidence="7">
    <location>
        <position position="87"/>
    </location>
    <ligand>
        <name>ATP</name>
        <dbReference type="ChEBI" id="CHEBI:30616"/>
    </ligand>
</feature>
<dbReference type="InterPro" id="IPR017441">
    <property type="entry name" value="Protein_kinase_ATP_BS"/>
</dbReference>
<keyword evidence="10" id="KW-1185">Reference proteome</keyword>
<dbReference type="AlphaFoldDB" id="D7CR51"/>
<dbReference type="HOGENOM" id="CLU_410349_0_0_0"/>
<keyword evidence="9" id="KW-0723">Serine/threonine-protein kinase</keyword>
<dbReference type="SUPFAM" id="SSF56112">
    <property type="entry name" value="Protein kinase-like (PK-like)"/>
    <property type="match status" value="1"/>
</dbReference>
<dbReference type="Gene3D" id="1.10.510.10">
    <property type="entry name" value="Transferase(Phosphotransferase) domain 1"/>
    <property type="match status" value="1"/>
</dbReference>
<evidence type="ECO:0000256" key="6">
    <source>
        <dbReference type="PROSITE-ProRule" id="PRU00504"/>
    </source>
</evidence>
<dbReference type="PROSITE" id="PS00108">
    <property type="entry name" value="PROTEIN_KINASE_ST"/>
    <property type="match status" value="1"/>
</dbReference>
<dbReference type="STRING" id="649638.Trad_2025"/>
<gene>
    <name evidence="9" type="ordered locus">Trad_2025</name>
</gene>
<sequence length="678" mass="72828">MLPVVLALFVILGASVLLLGLGRCAQRGERRLRPGGGGGNGVVEGRRGPADLWDLPGFEVHEKLGSGGMANVYRARRRRDGRWVALKVPAEAFMRDAAFVRRFHREAEVARRLDHPNVVRTFEHGSVAGQHYLAMEFVDGVSLESYVDVPEHVGDYATSRELMLQAVRALRYIHASGIVHRDLKPANVMLRRDGLRRRRGEVVVAPDALKLMDFGVAGAWDAVDGVGQRETNDVAPGRVGTPSYMSPEGVRGLKTDERSDVYSLGLVFYELLTGQAAFRGGYEVVMHQQIFAQPPPPRQHAPRVPSDLEALVMAMIAKDPQRRPDLATVEARLEAASLRAATPPPGEGGRLLCALASPEGALRAWSRDGEPHTVLGALEAAGGVLPALPRACAKDAAGALYVAVHEEGLRADYPMIYKLCPEGGVLLAFGHYGMDAGNFLRPVALAVSPDDTLLVLDAETHLVQRFSARGELLARLGGQGGALGRFSDPRDLQVDARGDLYVLDYGNQRVQRLDPRGRCRGVWELRAEGQRLAVGGFALAPTGTLYLAEAGRARLHQMALSGSELGTVALSFAAAPEPDAPLTPRYAGGFGGGAALGAREPPYPLQPHLTLTAAPPHLGASGALKDLGVDEEGYVFFAERGQRVISQHAPDGTLVRRLETYAPILQFRFGASAKGANP</sequence>
<dbReference type="InterPro" id="IPR000719">
    <property type="entry name" value="Prot_kinase_dom"/>
</dbReference>
<dbReference type="RefSeq" id="WP_013178504.1">
    <property type="nucleotide sequence ID" value="NC_014221.1"/>
</dbReference>
<organism evidence="9 10">
    <name type="scientific">Truepera radiovictrix (strain DSM 17093 / CIP 108686 / LMG 22925 / RQ-24)</name>
    <dbReference type="NCBI Taxonomy" id="649638"/>
    <lineage>
        <taxon>Bacteria</taxon>
        <taxon>Thermotogati</taxon>
        <taxon>Deinococcota</taxon>
        <taxon>Deinococci</taxon>
        <taxon>Trueperales</taxon>
        <taxon>Trueperaceae</taxon>
        <taxon>Truepera</taxon>
    </lineage>
</organism>
<protein>
    <submittedName>
        <fullName evidence="9">Serine/threonine protein kinase</fullName>
    </submittedName>
</protein>
<dbReference type="SMART" id="SM00220">
    <property type="entry name" value="S_TKc"/>
    <property type="match status" value="1"/>
</dbReference>
<dbReference type="eggNOG" id="COG0515">
    <property type="taxonomic scope" value="Bacteria"/>
</dbReference>
<evidence type="ECO:0000256" key="2">
    <source>
        <dbReference type="ARBA" id="ARBA00022737"/>
    </source>
</evidence>
<evidence type="ECO:0000256" key="7">
    <source>
        <dbReference type="PROSITE-ProRule" id="PRU10141"/>
    </source>
</evidence>
<keyword evidence="4 9" id="KW-0418">Kinase</keyword>
<keyword evidence="3 7" id="KW-0547">Nucleotide-binding</keyword>
<name>D7CR51_TRURR</name>
<dbReference type="InterPro" id="IPR008271">
    <property type="entry name" value="Ser/Thr_kinase_AS"/>
</dbReference>
<dbReference type="Pfam" id="PF00069">
    <property type="entry name" value="Pkinase"/>
    <property type="match status" value="1"/>
</dbReference>
<dbReference type="EMBL" id="CP002049">
    <property type="protein sequence ID" value="ADI15139.1"/>
    <property type="molecule type" value="Genomic_DNA"/>
</dbReference>
<dbReference type="InterPro" id="IPR011009">
    <property type="entry name" value="Kinase-like_dom_sf"/>
</dbReference>
<feature type="domain" description="Protein kinase" evidence="8">
    <location>
        <begin position="58"/>
        <end position="338"/>
    </location>
</feature>